<evidence type="ECO:0000313" key="2">
    <source>
        <dbReference type="EMBL" id="KAK7035306.1"/>
    </source>
</evidence>
<keyword evidence="3" id="KW-1185">Reference proteome</keyword>
<proteinExistence type="predicted"/>
<name>A0AAW0C940_9AGAR</name>
<sequence length="683" mass="77376">MMIRFPKHSMSTDDYKSLGIVGITDVKVTKYDIFICVHFNCSSLTSLLGLGDSGKPLGVWVSSVITSHLVPELMSLYYNLGNGRCLKTPGNVQRRVLIKKLLGTVTEAEDRQRQLNSMLEESCEVVDILYGDDDDQEGSGPTVDTTNTLSSYDTLPDDFADALDSYPIKWTPHVLTLLLWTKGFVESLSKSTTWQIYSAFCKHYNKLDGDTYRGPWREDKDKKKWVRNLMNSGLVQDMMKACKNKDGETEWNHSQVMSYEAMEELYKWSCGICPDDYSIMDMDALAHATEHFFFRAFISVAFTLWTRNCETSSLQAKHINFNPEPCPGQTPFDTKPINISLCRQKGWQKKMAKGENQINGHFYRVYPQPDTGSSTFRPNSTLMLYLLDELHTYEEDHSDALCPINLKKSQSQLGEAAAMALLNTYEARMMISQLEQRLRLDVTNSITNSIHSLALALTWIHSPLNLPQSQHIHPPIHSQSELGLRPHPKTPHSAVSGHPQLAPSATWNISCTSVPSTSYMPIHFFPVPNVSCGSVNYNSQTASATRPDPIPNAPYLPNIPWLPVGLPVDRAWKQVIKDWESMDPKCGLNMALKDWPKDWYKGRKHAALYGDRKKIAIKYITHFKWNDVEFCAAYPEYKKGIYTLKGAILAKQIAQGRAKSQRSKLYWAVANVDDGREDSETEE</sequence>
<gene>
    <name evidence="2" type="ORF">VNI00_012073</name>
</gene>
<dbReference type="Proteomes" id="UP001383192">
    <property type="component" value="Unassembled WGS sequence"/>
</dbReference>
<evidence type="ECO:0000256" key="1">
    <source>
        <dbReference type="SAM" id="MobiDB-lite"/>
    </source>
</evidence>
<reference evidence="2 3" key="1">
    <citation type="submission" date="2024-01" db="EMBL/GenBank/DDBJ databases">
        <title>A draft genome for a cacao thread blight-causing isolate of Paramarasmius palmivorus.</title>
        <authorList>
            <person name="Baruah I.K."/>
            <person name="Bukari Y."/>
            <person name="Amoako-Attah I."/>
            <person name="Meinhardt L.W."/>
            <person name="Bailey B.A."/>
            <person name="Cohen S.P."/>
        </authorList>
    </citation>
    <scope>NUCLEOTIDE SEQUENCE [LARGE SCALE GENOMIC DNA]</scope>
    <source>
        <strain evidence="2 3">GH-12</strain>
    </source>
</reference>
<protein>
    <submittedName>
        <fullName evidence="2">Uncharacterized protein</fullName>
    </submittedName>
</protein>
<feature type="compositionally biased region" description="Polar residues" evidence="1">
    <location>
        <begin position="470"/>
        <end position="481"/>
    </location>
</feature>
<feature type="region of interest" description="Disordered" evidence="1">
    <location>
        <begin position="470"/>
        <end position="499"/>
    </location>
</feature>
<comment type="caution">
    <text evidence="2">The sequence shown here is derived from an EMBL/GenBank/DDBJ whole genome shotgun (WGS) entry which is preliminary data.</text>
</comment>
<dbReference type="EMBL" id="JAYKXP010000054">
    <property type="protein sequence ID" value="KAK7035306.1"/>
    <property type="molecule type" value="Genomic_DNA"/>
</dbReference>
<organism evidence="2 3">
    <name type="scientific">Paramarasmius palmivorus</name>
    <dbReference type="NCBI Taxonomy" id="297713"/>
    <lineage>
        <taxon>Eukaryota</taxon>
        <taxon>Fungi</taxon>
        <taxon>Dikarya</taxon>
        <taxon>Basidiomycota</taxon>
        <taxon>Agaricomycotina</taxon>
        <taxon>Agaricomycetes</taxon>
        <taxon>Agaricomycetidae</taxon>
        <taxon>Agaricales</taxon>
        <taxon>Marasmiineae</taxon>
        <taxon>Marasmiaceae</taxon>
        <taxon>Paramarasmius</taxon>
    </lineage>
</organism>
<dbReference type="AlphaFoldDB" id="A0AAW0C940"/>
<evidence type="ECO:0000313" key="3">
    <source>
        <dbReference type="Proteomes" id="UP001383192"/>
    </source>
</evidence>
<accession>A0AAW0C940</accession>